<evidence type="ECO:0000313" key="2">
    <source>
        <dbReference type="EMBL" id="OLF04993.1"/>
    </source>
</evidence>
<organism evidence="2 3">
    <name type="scientific">Actinophytocola xanthii</name>
    <dbReference type="NCBI Taxonomy" id="1912961"/>
    <lineage>
        <taxon>Bacteria</taxon>
        <taxon>Bacillati</taxon>
        <taxon>Actinomycetota</taxon>
        <taxon>Actinomycetes</taxon>
        <taxon>Pseudonocardiales</taxon>
        <taxon>Pseudonocardiaceae</taxon>
    </lineage>
</organism>
<evidence type="ECO:0008006" key="4">
    <source>
        <dbReference type="Google" id="ProtNLM"/>
    </source>
</evidence>
<name>A0A1Q8BSB6_9PSEU</name>
<reference evidence="2 3" key="1">
    <citation type="submission" date="2016-12" db="EMBL/GenBank/DDBJ databases">
        <title>The draft genome sequence of Actinophytocola sp. 11-183.</title>
        <authorList>
            <person name="Wang W."/>
            <person name="Yuan L."/>
        </authorList>
    </citation>
    <scope>NUCLEOTIDE SEQUENCE [LARGE SCALE GENOMIC DNA]</scope>
    <source>
        <strain evidence="2 3">11-183</strain>
    </source>
</reference>
<dbReference type="AlphaFoldDB" id="A0A1Q8BSB6"/>
<dbReference type="EMBL" id="MSIE01000150">
    <property type="protein sequence ID" value="OLF04993.1"/>
    <property type="molecule type" value="Genomic_DNA"/>
</dbReference>
<keyword evidence="1" id="KW-0472">Membrane</keyword>
<keyword evidence="3" id="KW-1185">Reference proteome</keyword>
<gene>
    <name evidence="2" type="ORF">BU204_37470</name>
</gene>
<feature type="transmembrane region" description="Helical" evidence="1">
    <location>
        <begin position="55"/>
        <end position="77"/>
    </location>
</feature>
<dbReference type="STRING" id="1912961.BU204_37470"/>
<proteinExistence type="predicted"/>
<dbReference type="Proteomes" id="UP000185596">
    <property type="component" value="Unassembled WGS sequence"/>
</dbReference>
<evidence type="ECO:0000256" key="1">
    <source>
        <dbReference type="SAM" id="Phobius"/>
    </source>
</evidence>
<keyword evidence="1" id="KW-0812">Transmembrane</keyword>
<accession>A0A1Q8BSB6</accession>
<protein>
    <recommendedName>
        <fullName evidence="4">Alkaline shock response membrane anchor protein AmaP</fullName>
    </recommendedName>
</protein>
<evidence type="ECO:0000313" key="3">
    <source>
        <dbReference type="Proteomes" id="UP000185596"/>
    </source>
</evidence>
<dbReference type="OrthoDB" id="3363827at2"/>
<dbReference type="RefSeq" id="WP_075130524.1">
    <property type="nucleotide sequence ID" value="NZ_MSIE01000150.1"/>
</dbReference>
<keyword evidence="1" id="KW-1133">Transmembrane helix</keyword>
<comment type="caution">
    <text evidence="2">The sequence shown here is derived from an EMBL/GenBank/DDBJ whole genome shotgun (WGS) entry which is preliminary data.</text>
</comment>
<sequence length="189" mass="19713">MTSMNRPARLNRCLLAVVGLTLVAGGGLAVAAGSGMLPVDPAATLAPGTALPPTWTLYAIAAVAVLLAVLCLCWLGAQLARKPKTHTWRVEDDAEPGHTELATRIAATPFAADVAAYPGIHTAHADLAGHRSSPTLAVVVTTEHGADLADIRHRLDTHGLPRLRNALDLPSLPTTLEFRFTTRSGARAG</sequence>